<dbReference type="EMBL" id="BMAY01000001">
    <property type="protein sequence ID" value="GFZ26229.1"/>
    <property type="molecule type" value="Genomic_DNA"/>
</dbReference>
<comment type="caution">
    <text evidence="2">The sequence shown here is derived from an EMBL/GenBank/DDBJ whole genome shotgun (WGS) entry which is preliminary data.</text>
</comment>
<sequence length="656" mass="75313">MRTKNIKKMLHHKKQLAKRKPPVDPGPAQKKSVGPKLLVSTKKNHDLNHEANVVRHRMYDFFASEYKSPLNNHGYLRPYYETGMWLSWCGVVTDVFPPSSGDLDGSILLNYFSYVPERSWTQNYLLDQHVWLKPHRIKFLTNTEHQVIGIGDMLFGKSKIISYTGNKTITKYGLGPTVIAHAGVFTDKGKILSNYDRKDDWVLQLSNKPLPKFWRNRYQEKKRVEVFDEYKGHVEVTYQPSKHDHYYDRLQEADENAEEIKKFRQITSDLEGRVKAFDFDLEDGQPVAKIFLDHFRDLQRPNFLPSTGQWFDYDTAFRKLGQLRQGNLLAIHVTRNKDRLDLFNTPTAAKVFLPESDPKKIPNNLIRYQVPQQTEALVGYLLAQKLVASKGYPQEADWLEQYRAWSEGREKPLTPQPEKPLTKQQAAKRQKRLKTMTLSELAKRLELKQGKVKQYLAELKILPSSYKKNNAIYPAAVLPKIEAFIKRREAEHREAIAAAKQAAAEKAQEALSESMPVEPSEPLKKSMAMLTAIKSSQREEQQQVKDKVAEIQEKKRTTYHLERTSKFHPEKAAQKPALAEVVANTANISSFKLCLVAGGKHYFSQEFASYQAAKTFIAEAAASPTTTAFVEVVDEKGQVVNLNVKFLEAFYPEEQS</sequence>
<organism evidence="2 3">
    <name type="scientific">Lactobacillus corticis</name>
    <dbReference type="NCBI Taxonomy" id="2201249"/>
    <lineage>
        <taxon>Bacteria</taxon>
        <taxon>Bacillati</taxon>
        <taxon>Bacillota</taxon>
        <taxon>Bacilli</taxon>
        <taxon>Lactobacillales</taxon>
        <taxon>Lactobacillaceae</taxon>
        <taxon>Lactobacillus</taxon>
    </lineage>
</organism>
<dbReference type="AlphaFoldDB" id="A0A916QFU5"/>
<accession>A0A916QFU5</accession>
<dbReference type="RefSeq" id="WP_212779940.1">
    <property type="nucleotide sequence ID" value="NZ_BMAY01000001.1"/>
</dbReference>
<gene>
    <name evidence="2" type="ORF">LCB40_01090</name>
</gene>
<evidence type="ECO:0000256" key="1">
    <source>
        <dbReference type="SAM" id="MobiDB-lite"/>
    </source>
</evidence>
<feature type="compositionally biased region" description="Basic residues" evidence="1">
    <location>
        <begin position="1"/>
        <end position="20"/>
    </location>
</feature>
<name>A0A916QFU5_9LACO</name>
<feature type="region of interest" description="Disordered" evidence="1">
    <location>
        <begin position="1"/>
        <end position="34"/>
    </location>
</feature>
<keyword evidence="3" id="KW-1185">Reference proteome</keyword>
<evidence type="ECO:0000313" key="3">
    <source>
        <dbReference type="Proteomes" id="UP000677218"/>
    </source>
</evidence>
<dbReference type="Proteomes" id="UP000677218">
    <property type="component" value="Unassembled WGS sequence"/>
</dbReference>
<protein>
    <submittedName>
        <fullName evidence="2">Uncharacterized protein</fullName>
    </submittedName>
</protein>
<evidence type="ECO:0000313" key="2">
    <source>
        <dbReference type="EMBL" id="GFZ26229.1"/>
    </source>
</evidence>
<proteinExistence type="predicted"/>
<reference evidence="2" key="1">
    <citation type="submission" date="2020-08" db="EMBL/GenBank/DDBJ databases">
        <title>Taxonomic study for Lactobacillus species isolated from hardwood bark.</title>
        <authorList>
            <person name="Tohno M."/>
            <person name="Tanizawa Y."/>
        </authorList>
    </citation>
    <scope>NUCLEOTIDE SEQUENCE</scope>
    <source>
        <strain evidence="2">B40</strain>
    </source>
</reference>